<dbReference type="AlphaFoldDB" id="A0A1P8WPR0"/>
<dbReference type="SMART" id="SM00028">
    <property type="entry name" value="TPR"/>
    <property type="match status" value="3"/>
</dbReference>
<reference evidence="6 7" key="1">
    <citation type="journal article" date="2016" name="Front. Microbiol.">
        <title>Fuerstia marisgermanicae gen. nov., sp. nov., an Unusual Member of the Phylum Planctomycetes from the German Wadden Sea.</title>
        <authorList>
            <person name="Kohn T."/>
            <person name="Heuer A."/>
            <person name="Jogler M."/>
            <person name="Vollmers J."/>
            <person name="Boedeker C."/>
            <person name="Bunk B."/>
            <person name="Rast P."/>
            <person name="Borchert D."/>
            <person name="Glockner I."/>
            <person name="Freese H.M."/>
            <person name="Klenk H.P."/>
            <person name="Overmann J."/>
            <person name="Kaster A.K."/>
            <person name="Rohde M."/>
            <person name="Wiegand S."/>
            <person name="Jogler C."/>
        </authorList>
    </citation>
    <scope>NUCLEOTIDE SEQUENCE [LARGE SCALE GENOMIC DNA]</scope>
    <source>
        <strain evidence="6 7">NH11</strain>
    </source>
</reference>
<feature type="domain" description="Cytochrome c-552/4" evidence="5">
    <location>
        <begin position="209"/>
        <end position="247"/>
    </location>
</feature>
<dbReference type="Gene3D" id="1.25.40.10">
    <property type="entry name" value="Tetratricopeptide repeat domain"/>
    <property type="match status" value="2"/>
</dbReference>
<proteinExistence type="predicted"/>
<dbReference type="Pfam" id="PF13435">
    <property type="entry name" value="Cytochrome_C554"/>
    <property type="match status" value="1"/>
</dbReference>
<dbReference type="Gene3D" id="1.10.1130.10">
    <property type="entry name" value="Flavocytochrome C3, Chain A"/>
    <property type="match status" value="1"/>
</dbReference>
<evidence type="ECO:0000256" key="4">
    <source>
        <dbReference type="SAM" id="SignalP"/>
    </source>
</evidence>
<dbReference type="InterPro" id="IPR011990">
    <property type="entry name" value="TPR-like_helical_dom_sf"/>
</dbReference>
<dbReference type="InterPro" id="IPR023155">
    <property type="entry name" value="Cyt_c-552/4"/>
</dbReference>
<keyword evidence="7" id="KW-1185">Reference proteome</keyword>
<dbReference type="OrthoDB" id="9790037at2"/>
<dbReference type="PROSITE" id="PS50005">
    <property type="entry name" value="TPR"/>
    <property type="match status" value="1"/>
</dbReference>
<dbReference type="RefSeq" id="WP_077027115.1">
    <property type="nucleotide sequence ID" value="NZ_CP017641.1"/>
</dbReference>
<dbReference type="KEGG" id="fmr:Fuma_05703"/>
<dbReference type="Pfam" id="PF14559">
    <property type="entry name" value="TPR_19"/>
    <property type="match status" value="1"/>
</dbReference>
<dbReference type="InterPro" id="IPR036280">
    <property type="entry name" value="Multihaem_cyt_sf"/>
</dbReference>
<feature type="region of interest" description="Disordered" evidence="3">
    <location>
        <begin position="30"/>
        <end position="53"/>
    </location>
</feature>
<keyword evidence="1 4" id="KW-0732">Signal</keyword>
<evidence type="ECO:0000256" key="2">
    <source>
        <dbReference type="PROSITE-ProRule" id="PRU00339"/>
    </source>
</evidence>
<dbReference type="Pfam" id="PF13432">
    <property type="entry name" value="TPR_16"/>
    <property type="match status" value="1"/>
</dbReference>
<evidence type="ECO:0000256" key="3">
    <source>
        <dbReference type="SAM" id="MobiDB-lite"/>
    </source>
</evidence>
<evidence type="ECO:0000256" key="1">
    <source>
        <dbReference type="ARBA" id="ARBA00022729"/>
    </source>
</evidence>
<feature type="repeat" description="TPR" evidence="2">
    <location>
        <begin position="639"/>
        <end position="672"/>
    </location>
</feature>
<dbReference type="InterPro" id="IPR051829">
    <property type="entry name" value="Multiheme_Cytochr_ET"/>
</dbReference>
<organism evidence="6 7">
    <name type="scientific">Fuerstiella marisgermanici</name>
    <dbReference type="NCBI Taxonomy" id="1891926"/>
    <lineage>
        <taxon>Bacteria</taxon>
        <taxon>Pseudomonadati</taxon>
        <taxon>Planctomycetota</taxon>
        <taxon>Planctomycetia</taxon>
        <taxon>Planctomycetales</taxon>
        <taxon>Planctomycetaceae</taxon>
        <taxon>Fuerstiella</taxon>
    </lineage>
</organism>
<protein>
    <submittedName>
        <fullName evidence="6">Tetratricopeptide repeat protein</fullName>
    </submittedName>
</protein>
<dbReference type="EMBL" id="CP017641">
    <property type="protein sequence ID" value="APZ96040.1"/>
    <property type="molecule type" value="Genomic_DNA"/>
</dbReference>
<feature type="chain" id="PRO_5012885192" evidence="4">
    <location>
        <begin position="21"/>
        <end position="694"/>
    </location>
</feature>
<feature type="signal peptide" evidence="4">
    <location>
        <begin position="1"/>
        <end position="20"/>
    </location>
</feature>
<dbReference type="Proteomes" id="UP000187735">
    <property type="component" value="Chromosome"/>
</dbReference>
<evidence type="ECO:0000313" key="7">
    <source>
        <dbReference type="Proteomes" id="UP000187735"/>
    </source>
</evidence>
<dbReference type="InterPro" id="IPR019734">
    <property type="entry name" value="TPR_rpt"/>
</dbReference>
<feature type="region of interest" description="Disordered" evidence="3">
    <location>
        <begin position="258"/>
        <end position="277"/>
    </location>
</feature>
<dbReference type="PANTHER" id="PTHR35038">
    <property type="entry name" value="DISSIMILATORY SULFITE REDUCTASE SIRA"/>
    <property type="match status" value="1"/>
</dbReference>
<sequence precursor="true">MFPKSISIAVLLIAVLCALAYLTTRPDENPDASFSLPTDSSDASSRDAVSGSPDQAIMSRHVRVVADDAHRFVGNAACVNCHSDVWQHYQHSGMSQTWAPVDSTVMDAIDSNVRIADAENAFAYQILNASADASQRNATIRIRETHPEKSDWHRDMSASFRIGSGRHAFGLAHENNGYLTQLPLAWYAHDGQWGLSPGYELHNRRFSRTVQSECIACHGGRTQPTHSVVDRFSVPIESGISCEQCHGPGQDHVAFQSSLASQPSTDDQSRTTDRTIVNPGRLQPEQANDVCLQCHLQGDAVVFRPGCDAFSFRPGDRLRDHRIDFLAKSGDSDVLGVASHGARMLQSACWSQSEGRLTCILCHDAHDTVDRTPVASFDQKCLTCHDGSDCHRPATAANTQDSDTQNSCVRCHMPQRPTRERQHLVFTDHRIQRPTRDEIPEGSILSPNADVELIDLRPGDELDVVTHAAAYIQLHETMGPQQPALRKAGRLLETAFSSAPDDPEMRYWLASVRISEGNGADAVRLLRPVVAHNSQWLEARFRLGIAYDQGKDYQSAIRLYEGLVSDVPDWLEVYPLLSRLYLFQQQPKKAEQLLRQQLTFRDDAEAYAALALAYRLQNKPLAECLQPLDRALALDPVLTNALLNRGYLLAEAGRVQEARRDFEAVLHLEPQHAKAQAGLKLLSQTPRPAIPQSR</sequence>
<dbReference type="SUPFAM" id="SSF48695">
    <property type="entry name" value="Multiheme cytochromes"/>
    <property type="match status" value="1"/>
</dbReference>
<keyword evidence="2" id="KW-0802">TPR repeat</keyword>
<dbReference type="PANTHER" id="PTHR35038:SF8">
    <property type="entry name" value="C-TYPE POLYHEME CYTOCHROME OMCC"/>
    <property type="match status" value="1"/>
</dbReference>
<feature type="compositionally biased region" description="Low complexity" evidence="3">
    <location>
        <begin position="39"/>
        <end position="52"/>
    </location>
</feature>
<evidence type="ECO:0000259" key="5">
    <source>
        <dbReference type="Pfam" id="PF13435"/>
    </source>
</evidence>
<dbReference type="STRING" id="1891926.Fuma_05703"/>
<accession>A0A1P8WPR0</accession>
<dbReference type="SUPFAM" id="SSF48452">
    <property type="entry name" value="TPR-like"/>
    <property type="match status" value="1"/>
</dbReference>
<evidence type="ECO:0000313" key="6">
    <source>
        <dbReference type="EMBL" id="APZ96040.1"/>
    </source>
</evidence>
<name>A0A1P8WPR0_9PLAN</name>
<gene>
    <name evidence="6" type="ORF">Fuma_05703</name>
</gene>